<accession>A0A9Q6HQS1</accession>
<dbReference type="RefSeq" id="WP_073505241.1">
    <property type="nucleotide sequence ID" value="NZ_CP018199.1"/>
</dbReference>
<organism evidence="1 2">
    <name type="scientific">Staphylococcus succinus</name>
    <dbReference type="NCBI Taxonomy" id="61015"/>
    <lineage>
        <taxon>Bacteria</taxon>
        <taxon>Bacillati</taxon>
        <taxon>Bacillota</taxon>
        <taxon>Bacilli</taxon>
        <taxon>Bacillales</taxon>
        <taxon>Staphylococcaceae</taxon>
        <taxon>Staphylococcus</taxon>
    </lineage>
</organism>
<reference evidence="1 2" key="1">
    <citation type="journal article" date="2016" name="Front. Microbiol.">
        <title>Comprehensive Phylogenetic Analysis of Bovine Non-aureus Staphylococci Species Based on Whole-Genome Sequencing.</title>
        <authorList>
            <person name="Naushad S."/>
            <person name="Barkema H.W."/>
            <person name="Luby C."/>
            <person name="Condas L.A."/>
            <person name="Nobrega D.B."/>
            <person name="Carson D.A."/>
            <person name="De Buck J."/>
        </authorList>
    </citation>
    <scope>NUCLEOTIDE SEQUENCE [LARGE SCALE GENOMIC DNA]</scope>
    <source>
        <strain evidence="1 2">SNUC 1231</strain>
    </source>
</reference>
<dbReference type="Proteomes" id="UP000241960">
    <property type="component" value="Unassembled WGS sequence"/>
</dbReference>
<sequence length="117" mass="13712">MIKARQSNTVNDKYEVQSVDKHYLKRLEKQSNQVFYFCIEQSEILSFEHLTTFLKTSKETKEIIGDENTRATLTDAGNGYYQVTFIYFEKSLSALKEATTQLTLLEEQEARNYMLAY</sequence>
<evidence type="ECO:0000313" key="1">
    <source>
        <dbReference type="EMBL" id="PTI76804.1"/>
    </source>
</evidence>
<gene>
    <name evidence="1" type="ORF">BU058_03105</name>
</gene>
<proteinExistence type="predicted"/>
<name>A0A9Q6HQS1_9STAP</name>
<protein>
    <submittedName>
        <fullName evidence="1">Uncharacterized protein</fullName>
    </submittedName>
</protein>
<dbReference type="EMBL" id="PZFQ01000007">
    <property type="protein sequence ID" value="PTI76804.1"/>
    <property type="molecule type" value="Genomic_DNA"/>
</dbReference>
<comment type="caution">
    <text evidence="1">The sequence shown here is derived from an EMBL/GenBank/DDBJ whole genome shotgun (WGS) entry which is preliminary data.</text>
</comment>
<dbReference type="AlphaFoldDB" id="A0A9Q6HQS1"/>
<evidence type="ECO:0000313" key="2">
    <source>
        <dbReference type="Proteomes" id="UP000241960"/>
    </source>
</evidence>